<sequence length="288" mass="31683">MKESKAVETSYNQIVSDALRSLLYEVSVHPKPGLVDPISPGPHPDMTVFTFIDSSVSLRNYFAACVKEGQVFTGSDLKALFKNIRPIGVEAEKVMFQATHGVNTHKGAVFSLGILTTAEAYRLSSESDESLMNIVREMLHGLTDNDFKNVHRKTRDELTAGEREYLDYGVKGIRGEAEAGFPVVMTYALPILERSTAPINESLLDVLMSIVGHSIDTNLIKRAGSVDIIDWVKAQATQYFKLGGSATPQGMRFLEELNQIFLAKNLSLGGSADLLILTIFMGLRKNII</sequence>
<dbReference type="RefSeq" id="WP_010619237.1">
    <property type="nucleotide sequence ID" value="NZ_CP042371.1"/>
</dbReference>
<dbReference type="GO" id="GO:0051191">
    <property type="term" value="P:prosthetic group biosynthetic process"/>
    <property type="evidence" value="ECO:0007669"/>
    <property type="project" value="TreeGrafter"/>
</dbReference>
<dbReference type="InterPro" id="IPR002736">
    <property type="entry name" value="CitG"/>
</dbReference>
<protein>
    <recommendedName>
        <fullName evidence="5">Probable 2-(5''-triphosphoribosyl)-3'-dephosphocoenzyme-A synthase</fullName>
        <shortName evidence="5">2-(5''-triphosphoribosyl)-3'-dephospho-CoA synthase</shortName>
        <ecNumber evidence="5">2.4.2.52</ecNumber>
    </recommendedName>
</protein>
<dbReference type="NCBIfam" id="TIGR03125">
    <property type="entry name" value="citrate_citG"/>
    <property type="match status" value="1"/>
</dbReference>
<keyword evidence="7" id="KW-1185">Reference proteome</keyword>
<keyword evidence="2 5" id="KW-0808">Transferase</keyword>
<dbReference type="OrthoDB" id="114886at2"/>
<evidence type="ECO:0000256" key="5">
    <source>
        <dbReference type="HAMAP-Rule" id="MF_00397"/>
    </source>
</evidence>
<keyword evidence="3 5" id="KW-0547">Nucleotide-binding</keyword>
<dbReference type="GO" id="GO:0005524">
    <property type="term" value="F:ATP binding"/>
    <property type="evidence" value="ECO:0007669"/>
    <property type="project" value="UniProtKB-KW"/>
</dbReference>
<dbReference type="Proteomes" id="UP000294854">
    <property type="component" value="Unassembled WGS sequence"/>
</dbReference>
<dbReference type="HAMAP" id="MF_00397">
    <property type="entry name" value="CitG"/>
    <property type="match status" value="1"/>
</dbReference>
<evidence type="ECO:0000256" key="1">
    <source>
        <dbReference type="ARBA" id="ARBA00001210"/>
    </source>
</evidence>
<comment type="similarity">
    <text evidence="5">Belongs to the CitG/MdcB family.</text>
</comment>
<dbReference type="AlphaFoldDB" id="A0A4R5NSK8"/>
<organism evidence="6 7">
    <name type="scientific">Secundilactobacillus malefermentans</name>
    <dbReference type="NCBI Taxonomy" id="176292"/>
    <lineage>
        <taxon>Bacteria</taxon>
        <taxon>Bacillati</taxon>
        <taxon>Bacillota</taxon>
        <taxon>Bacilli</taxon>
        <taxon>Lactobacillales</taxon>
        <taxon>Lactobacillaceae</taxon>
        <taxon>Secundilactobacillus</taxon>
    </lineage>
</organism>
<dbReference type="EMBL" id="PUFO01000012">
    <property type="protein sequence ID" value="TDG80204.1"/>
    <property type="molecule type" value="Genomic_DNA"/>
</dbReference>
<dbReference type="Gene3D" id="1.10.4200.10">
    <property type="entry name" value="Triphosphoribosyl-dephospho-CoA protein"/>
    <property type="match status" value="1"/>
</dbReference>
<dbReference type="GO" id="GO:0046917">
    <property type="term" value="F:triphosphoribosyl-dephospho-CoA synthase activity"/>
    <property type="evidence" value="ECO:0007669"/>
    <property type="project" value="UniProtKB-UniRule"/>
</dbReference>
<dbReference type="PANTHER" id="PTHR30201">
    <property type="entry name" value="TRIPHOSPHORIBOSYL-DEPHOSPHO-COA SYNTHASE"/>
    <property type="match status" value="1"/>
</dbReference>
<name>A0A4R5NSK8_9LACO</name>
<evidence type="ECO:0000256" key="4">
    <source>
        <dbReference type="ARBA" id="ARBA00022840"/>
    </source>
</evidence>
<accession>A0A4R5NSK8</accession>
<proteinExistence type="inferred from homology"/>
<evidence type="ECO:0000256" key="2">
    <source>
        <dbReference type="ARBA" id="ARBA00022679"/>
    </source>
</evidence>
<dbReference type="STRING" id="1122149.FD44_GL000797"/>
<dbReference type="Pfam" id="PF01874">
    <property type="entry name" value="CitG"/>
    <property type="match status" value="1"/>
</dbReference>
<evidence type="ECO:0000313" key="6">
    <source>
        <dbReference type="EMBL" id="TDG80204.1"/>
    </source>
</evidence>
<dbReference type="InterPro" id="IPR017551">
    <property type="entry name" value="TriPribosyl-deP-CoA_syn_CitG"/>
</dbReference>
<evidence type="ECO:0000256" key="3">
    <source>
        <dbReference type="ARBA" id="ARBA00022741"/>
    </source>
</evidence>
<reference evidence="6 7" key="1">
    <citation type="journal article" date="2019" name="Appl. Microbiol. Biotechnol.">
        <title>Uncovering carbohydrate metabolism through a genotype-phenotype association study of 56 lactic acid bacteria genomes.</title>
        <authorList>
            <person name="Buron-Moles G."/>
            <person name="Chailyan A."/>
            <person name="Dolejs I."/>
            <person name="Forster J."/>
            <person name="Miks M.H."/>
        </authorList>
    </citation>
    <scope>NUCLEOTIDE SEQUENCE [LARGE SCALE GENOMIC DNA]</scope>
    <source>
        <strain evidence="6 7">ATCC 49373</strain>
    </source>
</reference>
<keyword evidence="4 5" id="KW-0067">ATP-binding</keyword>
<dbReference type="NCBIfam" id="NF002315">
    <property type="entry name" value="PRK01237.1"/>
    <property type="match status" value="1"/>
</dbReference>
<comment type="catalytic activity">
    <reaction evidence="1 5">
        <text>3'-dephospho-CoA + ATP = 2'-(5''-triphospho-alpha-D-ribosyl)-3'-dephospho-CoA + adenine</text>
        <dbReference type="Rhea" id="RHEA:15117"/>
        <dbReference type="ChEBI" id="CHEBI:16708"/>
        <dbReference type="ChEBI" id="CHEBI:30616"/>
        <dbReference type="ChEBI" id="CHEBI:57328"/>
        <dbReference type="ChEBI" id="CHEBI:61378"/>
        <dbReference type="EC" id="2.4.2.52"/>
    </reaction>
</comment>
<comment type="caution">
    <text evidence="6">The sequence shown here is derived from an EMBL/GenBank/DDBJ whole genome shotgun (WGS) entry which is preliminary data.</text>
</comment>
<evidence type="ECO:0000313" key="7">
    <source>
        <dbReference type="Proteomes" id="UP000294854"/>
    </source>
</evidence>
<dbReference type="EC" id="2.4.2.52" evidence="5"/>
<gene>
    <name evidence="5" type="primary">citG</name>
    <name evidence="6" type="ORF">C5L31_001814</name>
</gene>
<dbReference type="PANTHER" id="PTHR30201:SF2">
    <property type="entry name" value="2-(5''-TRIPHOSPHORIBOSYL)-3'-DEPHOSPHOCOENZYME-A SYNTHASE"/>
    <property type="match status" value="1"/>
</dbReference>